<dbReference type="EMBL" id="GGEC01039818">
    <property type="protein sequence ID" value="MBX20302.1"/>
    <property type="molecule type" value="Transcribed_RNA"/>
</dbReference>
<feature type="compositionally biased region" description="Basic and acidic residues" evidence="1">
    <location>
        <begin position="198"/>
        <end position="207"/>
    </location>
</feature>
<evidence type="ECO:0000313" key="2">
    <source>
        <dbReference type="EMBL" id="MBX20302.1"/>
    </source>
</evidence>
<proteinExistence type="predicted"/>
<protein>
    <submittedName>
        <fullName evidence="2">Chlorophyll a-b binding protein of LHCII type 1-like</fullName>
    </submittedName>
</protein>
<name>A0A2P2LQQ4_RHIMU</name>
<dbReference type="AlphaFoldDB" id="A0A2P2LQQ4"/>
<evidence type="ECO:0000256" key="1">
    <source>
        <dbReference type="SAM" id="MobiDB-lite"/>
    </source>
</evidence>
<feature type="region of interest" description="Disordered" evidence="1">
    <location>
        <begin position="196"/>
        <end position="215"/>
    </location>
</feature>
<sequence>MDIHSRLVIHKCVKISTLVLHQFTSSHTPSVKMKENTPMASQFTRLFSLSRYKVCGISPSIVVDGISKVVSQILQWSLTSHNGLNKESEHREHGQSAILDLLHLQLSKSLWVISQSQWVKAATRVEWVCDLSEGPTRNTVTLHSSHQDNLTSPDGQDALSMDQAGVAQVVKATLAEDLGSGLEPDSLTELDSITSQQLREDTAEGSKHGPSAVDHLELPIPGKGLWVSREPSGVPAVVTGELTSQVGWGLTREWAQVLNTVRAVPWATRGNRLDSFSHGDTAIAHELRGGGAELHGLAGQRRRGEGHGCCSHFRTESDKISPLACG</sequence>
<reference evidence="2" key="1">
    <citation type="submission" date="2018-02" db="EMBL/GenBank/DDBJ databases">
        <title>Rhizophora mucronata_Transcriptome.</title>
        <authorList>
            <person name="Meera S.P."/>
            <person name="Sreeshan A."/>
            <person name="Augustine A."/>
        </authorList>
    </citation>
    <scope>NUCLEOTIDE SEQUENCE</scope>
    <source>
        <tissue evidence="2">Leaf</tissue>
    </source>
</reference>
<organism evidence="2">
    <name type="scientific">Rhizophora mucronata</name>
    <name type="common">Asiatic mangrove</name>
    <dbReference type="NCBI Taxonomy" id="61149"/>
    <lineage>
        <taxon>Eukaryota</taxon>
        <taxon>Viridiplantae</taxon>
        <taxon>Streptophyta</taxon>
        <taxon>Embryophyta</taxon>
        <taxon>Tracheophyta</taxon>
        <taxon>Spermatophyta</taxon>
        <taxon>Magnoliopsida</taxon>
        <taxon>eudicotyledons</taxon>
        <taxon>Gunneridae</taxon>
        <taxon>Pentapetalae</taxon>
        <taxon>rosids</taxon>
        <taxon>fabids</taxon>
        <taxon>Malpighiales</taxon>
        <taxon>Rhizophoraceae</taxon>
        <taxon>Rhizophora</taxon>
    </lineage>
</organism>
<accession>A0A2P2LQQ4</accession>